<sequence>MQVAEFIERHYGHFNARELRAAARAWRDHADAGGRMFLSMSGAMSSAGFGRILSRAIRAGLIHGIACTGANLEEDAFRLIGADTYETLPDWRTLGPQREAELYARGVSRVTDIGIPETVMQTVESLLIRRWEAAARSGRQASPADYLQDVLRDAWLRERFIEPEASWLLAADECGVPIWTPGWEDSSTGNAFSAAVMRGDVARHDCVEPGTAQMNRLVRWYLENCDPAPGIGYFQIGGGIPGDFAICVVPLITRELGLEDTPTWGYFCQVTDADSTYGGYSGAPPDEKITWGKLRPGTPRFDIHSDATIVAPLILAYMLED</sequence>
<dbReference type="Pfam" id="PF01916">
    <property type="entry name" value="DS"/>
    <property type="match status" value="1"/>
</dbReference>
<evidence type="ECO:0000313" key="3">
    <source>
        <dbReference type="EMBL" id="OOC09500.1"/>
    </source>
</evidence>
<dbReference type="GO" id="GO:0034038">
    <property type="term" value="F:deoxyhypusine synthase activity"/>
    <property type="evidence" value="ECO:0007669"/>
    <property type="project" value="TreeGrafter"/>
</dbReference>
<dbReference type="EMBL" id="MUZR01000047">
    <property type="protein sequence ID" value="OOC09500.1"/>
    <property type="molecule type" value="Genomic_DNA"/>
</dbReference>
<dbReference type="InterPro" id="IPR029035">
    <property type="entry name" value="DHS-like_NAD/FAD-binding_dom"/>
</dbReference>
<protein>
    <submittedName>
        <fullName evidence="3">Deoxyhypusine synthase</fullName>
    </submittedName>
</protein>
<evidence type="ECO:0000256" key="1">
    <source>
        <dbReference type="ARBA" id="ARBA00009892"/>
    </source>
</evidence>
<dbReference type="SUPFAM" id="SSF52467">
    <property type="entry name" value="DHS-like NAD/FAD-binding domain"/>
    <property type="match status" value="1"/>
</dbReference>
<reference evidence="3 4" key="1">
    <citation type="submission" date="2017-02" db="EMBL/GenBank/DDBJ databases">
        <title>Genomic diversity within the haloalkaliphilic genus Thioalkalivibrio.</title>
        <authorList>
            <person name="Ahn A.-C."/>
            <person name="Meier-Kolthoff J."/>
            <person name="Overmars L."/>
            <person name="Richter M."/>
            <person name="Woyke T."/>
            <person name="Sorokin D.Y."/>
            <person name="Muyzer G."/>
        </authorList>
    </citation>
    <scope>NUCLEOTIDE SEQUENCE [LARGE SCALE GENOMIC DNA]</scope>
    <source>
        <strain evidence="3 4">HL17</strain>
    </source>
</reference>
<proteinExistence type="inferred from homology"/>
<accession>A0A1V2ZWJ8</accession>
<dbReference type="GO" id="GO:0005737">
    <property type="term" value="C:cytoplasm"/>
    <property type="evidence" value="ECO:0007669"/>
    <property type="project" value="TreeGrafter"/>
</dbReference>
<keyword evidence="4" id="KW-1185">Reference proteome</keyword>
<dbReference type="STRING" id="252474.B1A74_10625"/>
<dbReference type="PANTHER" id="PTHR11703">
    <property type="entry name" value="DEOXYHYPUSINE SYNTHASE"/>
    <property type="match status" value="1"/>
</dbReference>
<evidence type="ECO:0000256" key="2">
    <source>
        <dbReference type="ARBA" id="ARBA00023027"/>
    </source>
</evidence>
<dbReference type="OrthoDB" id="19805at2"/>
<dbReference type="Proteomes" id="UP000189177">
    <property type="component" value="Unassembled WGS sequence"/>
</dbReference>
<dbReference type="RefSeq" id="WP_018947647.1">
    <property type="nucleotide sequence ID" value="NZ_MUZR01000047.1"/>
</dbReference>
<gene>
    <name evidence="3" type="ORF">B1A74_10625</name>
</gene>
<name>A0A1V2ZWJ8_9GAMM</name>
<organism evidence="3 4">
    <name type="scientific">Thioalkalivibrio halophilus</name>
    <dbReference type="NCBI Taxonomy" id="252474"/>
    <lineage>
        <taxon>Bacteria</taxon>
        <taxon>Pseudomonadati</taxon>
        <taxon>Pseudomonadota</taxon>
        <taxon>Gammaproteobacteria</taxon>
        <taxon>Chromatiales</taxon>
        <taxon>Ectothiorhodospiraceae</taxon>
        <taxon>Thioalkalivibrio</taxon>
    </lineage>
</organism>
<keyword evidence="2" id="KW-0520">NAD</keyword>
<comment type="similarity">
    <text evidence="1">Belongs to the deoxyhypusine synthase family.</text>
</comment>
<dbReference type="InterPro" id="IPR002773">
    <property type="entry name" value="Deoxyhypusine_synthase"/>
</dbReference>
<dbReference type="AlphaFoldDB" id="A0A1V2ZWJ8"/>
<evidence type="ECO:0000313" key="4">
    <source>
        <dbReference type="Proteomes" id="UP000189177"/>
    </source>
</evidence>
<dbReference type="InterPro" id="IPR036982">
    <property type="entry name" value="Deoxyhypusine_synthase_sf"/>
</dbReference>
<dbReference type="Gene3D" id="3.40.910.10">
    <property type="entry name" value="Deoxyhypusine synthase"/>
    <property type="match status" value="1"/>
</dbReference>
<comment type="caution">
    <text evidence="3">The sequence shown here is derived from an EMBL/GenBank/DDBJ whole genome shotgun (WGS) entry which is preliminary data.</text>
</comment>
<dbReference type="PANTHER" id="PTHR11703:SF0">
    <property type="entry name" value="DEOXYHYPUSINE SYNTHASE"/>
    <property type="match status" value="1"/>
</dbReference>